<dbReference type="EMBL" id="CABVPX010000003">
    <property type="protein sequence ID" value="VWB24664.1"/>
    <property type="molecule type" value="Genomic_DNA"/>
</dbReference>
<accession>A0A9Q9SEM7</accession>
<protein>
    <submittedName>
        <fullName evidence="1">Uncharacterized protein</fullName>
    </submittedName>
</protein>
<gene>
    <name evidence="1" type="ORF">BAR24066_01004</name>
</gene>
<organism evidence="1 2">
    <name type="scientific">Burkholderia arboris</name>
    <dbReference type="NCBI Taxonomy" id="488730"/>
    <lineage>
        <taxon>Bacteria</taxon>
        <taxon>Pseudomonadati</taxon>
        <taxon>Pseudomonadota</taxon>
        <taxon>Betaproteobacteria</taxon>
        <taxon>Burkholderiales</taxon>
        <taxon>Burkholderiaceae</taxon>
        <taxon>Burkholderia</taxon>
        <taxon>Burkholderia cepacia complex</taxon>
    </lineage>
</organism>
<dbReference type="AlphaFoldDB" id="A0A9Q9SEM7"/>
<proteinExistence type="predicted"/>
<evidence type="ECO:0000313" key="1">
    <source>
        <dbReference type="EMBL" id="VWB24664.1"/>
    </source>
</evidence>
<evidence type="ECO:0000313" key="2">
    <source>
        <dbReference type="Proteomes" id="UP000494172"/>
    </source>
</evidence>
<name>A0A9Q9SEM7_9BURK</name>
<dbReference type="Proteomes" id="UP000494172">
    <property type="component" value="Unassembled WGS sequence"/>
</dbReference>
<comment type="caution">
    <text evidence="1">The sequence shown here is derived from an EMBL/GenBank/DDBJ whole genome shotgun (WGS) entry which is preliminary data.</text>
</comment>
<sequence length="70" mass="7124">MACPNRLAGALCASAIRRLPEACATRQRADVHGGRRRASGLRGAGRGAVACRSAWPAFAADDGAASEAES</sequence>
<reference evidence="1 2" key="1">
    <citation type="submission" date="2019-09" db="EMBL/GenBank/DDBJ databases">
        <authorList>
            <person name="Depoorter E."/>
        </authorList>
    </citation>
    <scope>NUCLEOTIDE SEQUENCE [LARGE SCALE GENOMIC DNA]</scope>
    <source>
        <strain evidence="1">LMG 24066</strain>
    </source>
</reference>